<comment type="subcellular location">
    <subcellularLocation>
        <location evidence="1 11">Golgi apparatus membrane</location>
        <topology evidence="1 11">Single-pass type II membrane protein</topology>
    </subcellularLocation>
</comment>
<comment type="similarity">
    <text evidence="2 11">Belongs to the glycosyltransferase 31 family.</text>
</comment>
<evidence type="ECO:0000256" key="4">
    <source>
        <dbReference type="ARBA" id="ARBA00022679"/>
    </source>
</evidence>
<dbReference type="Proteomes" id="UP001233172">
    <property type="component" value="Unassembled WGS sequence"/>
</dbReference>
<evidence type="ECO:0000256" key="1">
    <source>
        <dbReference type="ARBA" id="ARBA00004323"/>
    </source>
</evidence>
<reference evidence="13" key="2">
    <citation type="submission" date="2023-04" db="EMBL/GenBank/DDBJ databases">
        <authorList>
            <person name="Bu L."/>
            <person name="Lu L."/>
            <person name="Laidemitt M.R."/>
            <person name="Zhang S.M."/>
            <person name="Mutuku M."/>
            <person name="Mkoji G."/>
            <person name="Steinauer M."/>
            <person name="Loker E.S."/>
        </authorList>
    </citation>
    <scope>NUCLEOTIDE SEQUENCE</scope>
    <source>
        <strain evidence="13">KasaAsao</strain>
        <tissue evidence="13">Whole Snail</tissue>
    </source>
</reference>
<protein>
    <recommendedName>
        <fullName evidence="11">Hexosyltransferase</fullName>
        <ecNumber evidence="11">2.4.1.-</ecNumber>
    </recommendedName>
</protein>
<reference evidence="13" key="1">
    <citation type="journal article" date="2023" name="PLoS Negl. Trop. Dis.">
        <title>A genome sequence for Biomphalaria pfeifferi, the major vector snail for the human-infecting parasite Schistosoma mansoni.</title>
        <authorList>
            <person name="Bu L."/>
            <person name="Lu L."/>
            <person name="Laidemitt M.R."/>
            <person name="Zhang S.M."/>
            <person name="Mutuku M."/>
            <person name="Mkoji G."/>
            <person name="Steinauer M."/>
            <person name="Loker E.S."/>
        </authorList>
    </citation>
    <scope>NUCLEOTIDE SEQUENCE</scope>
    <source>
        <strain evidence="13">KasaAsao</strain>
    </source>
</reference>
<evidence type="ECO:0000256" key="3">
    <source>
        <dbReference type="ARBA" id="ARBA00022676"/>
    </source>
</evidence>
<feature type="signal peptide" evidence="12">
    <location>
        <begin position="1"/>
        <end position="16"/>
    </location>
</feature>
<evidence type="ECO:0000256" key="10">
    <source>
        <dbReference type="ARBA" id="ARBA00023180"/>
    </source>
</evidence>
<dbReference type="PANTHER" id="PTHR11214">
    <property type="entry name" value="BETA-1,3-N-ACETYLGLUCOSAMINYLTRANSFERASE"/>
    <property type="match status" value="1"/>
</dbReference>
<evidence type="ECO:0000313" key="14">
    <source>
        <dbReference type="Proteomes" id="UP001233172"/>
    </source>
</evidence>
<keyword evidence="4" id="KW-0808">Transferase</keyword>
<evidence type="ECO:0000256" key="2">
    <source>
        <dbReference type="ARBA" id="ARBA00008661"/>
    </source>
</evidence>
<organism evidence="13 14">
    <name type="scientific">Biomphalaria pfeifferi</name>
    <name type="common">Bloodfluke planorb</name>
    <name type="synonym">Freshwater snail</name>
    <dbReference type="NCBI Taxonomy" id="112525"/>
    <lineage>
        <taxon>Eukaryota</taxon>
        <taxon>Metazoa</taxon>
        <taxon>Spiralia</taxon>
        <taxon>Lophotrochozoa</taxon>
        <taxon>Mollusca</taxon>
        <taxon>Gastropoda</taxon>
        <taxon>Heterobranchia</taxon>
        <taxon>Euthyneura</taxon>
        <taxon>Panpulmonata</taxon>
        <taxon>Hygrophila</taxon>
        <taxon>Lymnaeoidea</taxon>
        <taxon>Planorbidae</taxon>
        <taxon>Biomphalaria</taxon>
    </lineage>
</organism>
<evidence type="ECO:0000256" key="11">
    <source>
        <dbReference type="RuleBase" id="RU363063"/>
    </source>
</evidence>
<evidence type="ECO:0000313" key="13">
    <source>
        <dbReference type="EMBL" id="KAK0066806.1"/>
    </source>
</evidence>
<accession>A0AAD8C5F7</accession>
<dbReference type="InterPro" id="IPR002659">
    <property type="entry name" value="Glyco_trans_31"/>
</dbReference>
<keyword evidence="8 11" id="KW-0333">Golgi apparatus</keyword>
<evidence type="ECO:0000256" key="6">
    <source>
        <dbReference type="ARBA" id="ARBA00022968"/>
    </source>
</evidence>
<keyword evidence="10" id="KW-0325">Glycoprotein</keyword>
<keyword evidence="7" id="KW-1133">Transmembrane helix</keyword>
<proteinExistence type="inferred from homology"/>
<keyword evidence="5" id="KW-0812">Transmembrane</keyword>
<dbReference type="AlphaFoldDB" id="A0AAD8C5F7"/>
<dbReference type="GO" id="GO:0000139">
    <property type="term" value="C:Golgi membrane"/>
    <property type="evidence" value="ECO:0007669"/>
    <property type="project" value="UniProtKB-SubCell"/>
</dbReference>
<evidence type="ECO:0000256" key="12">
    <source>
        <dbReference type="SAM" id="SignalP"/>
    </source>
</evidence>
<dbReference type="PANTHER" id="PTHR11214:SF379">
    <property type="entry name" value="HEXOSYLTRANSFERASE-RELATED"/>
    <property type="match status" value="1"/>
</dbReference>
<keyword evidence="14" id="KW-1185">Reference proteome</keyword>
<dbReference type="GO" id="GO:0016758">
    <property type="term" value="F:hexosyltransferase activity"/>
    <property type="evidence" value="ECO:0007669"/>
    <property type="project" value="InterPro"/>
</dbReference>
<comment type="caution">
    <text evidence="13">The sequence shown here is derived from an EMBL/GenBank/DDBJ whole genome shotgun (WGS) entry which is preliminary data.</text>
</comment>
<dbReference type="EC" id="2.4.1.-" evidence="11"/>
<evidence type="ECO:0000256" key="9">
    <source>
        <dbReference type="ARBA" id="ARBA00023136"/>
    </source>
</evidence>
<name>A0AAD8C5F7_BIOPF</name>
<dbReference type="EMBL" id="JASAOG010000009">
    <property type="protein sequence ID" value="KAK0066806.1"/>
    <property type="molecule type" value="Genomic_DNA"/>
</dbReference>
<keyword evidence="3 11" id="KW-0328">Glycosyltransferase</keyword>
<dbReference type="Gene3D" id="3.90.550.50">
    <property type="match status" value="1"/>
</dbReference>
<gene>
    <name evidence="13" type="ORF">Bpfe_003541</name>
</gene>
<dbReference type="FunFam" id="3.90.550.50:FF:000001">
    <property type="entry name" value="Hexosyltransferase"/>
    <property type="match status" value="1"/>
</dbReference>
<feature type="chain" id="PRO_5041947125" description="Hexosyltransferase" evidence="12">
    <location>
        <begin position="17"/>
        <end position="356"/>
    </location>
</feature>
<evidence type="ECO:0000256" key="8">
    <source>
        <dbReference type="ARBA" id="ARBA00023034"/>
    </source>
</evidence>
<keyword evidence="12" id="KW-0732">Signal</keyword>
<dbReference type="GO" id="GO:0006493">
    <property type="term" value="P:protein O-linked glycosylation"/>
    <property type="evidence" value="ECO:0007669"/>
    <property type="project" value="TreeGrafter"/>
</dbReference>
<evidence type="ECO:0000256" key="7">
    <source>
        <dbReference type="ARBA" id="ARBA00022989"/>
    </source>
</evidence>
<sequence length="356" mass="40249">MITVLFNLVVYDLLNAIIIANQNTTSITSPSFSSRFKRIRFSANYVETNDSKLRTTVTELSTTSTPPTQNPVQENYPLFIINNHRFLYKIVPKVNCLDSKLVICVEISRTSNMTRQTIRQTWGSYANVSSNNSTLIFFLGSEHPSTNGSQSVQQFIDKEAELYGDILQEDYVDDYKNLSLKSVSILKWVSLKCPESHFLLKVDDDMYVNVPVLVQTLDDLSKSKGKEYPFIVGYAVQGTGPIRNPNSKWYASISEYKGNSYPRYASGVSYAMTTSAAKLLYNASLQVPVFWLEDVYVTGILAEKVKVEVIHNPLINIGKHEVSGCHFRNKISGHHYSASDMESIYKELYNTTIKCN</sequence>
<dbReference type="Pfam" id="PF01762">
    <property type="entry name" value="Galactosyl_T"/>
    <property type="match status" value="1"/>
</dbReference>
<evidence type="ECO:0000256" key="5">
    <source>
        <dbReference type="ARBA" id="ARBA00022692"/>
    </source>
</evidence>
<keyword evidence="9" id="KW-0472">Membrane</keyword>
<keyword evidence="6" id="KW-0735">Signal-anchor</keyword>